<keyword evidence="4" id="KW-1185">Reference proteome</keyword>
<keyword evidence="1" id="KW-0812">Transmembrane</keyword>
<protein>
    <recommendedName>
        <fullName evidence="2">Histidine kinase/HSP90-like ATPase domain-containing protein</fullName>
    </recommendedName>
</protein>
<dbReference type="AlphaFoldDB" id="A0A0R2D6R9"/>
<comment type="caution">
    <text evidence="3">The sequence shown here is derived from an EMBL/GenBank/DDBJ whole genome shotgun (WGS) entry which is preliminary data.</text>
</comment>
<dbReference type="PATRIC" id="fig|1423796.3.peg.2097"/>
<feature type="transmembrane region" description="Helical" evidence="1">
    <location>
        <begin position="142"/>
        <end position="160"/>
    </location>
</feature>
<keyword evidence="1" id="KW-0472">Membrane</keyword>
<feature type="domain" description="Histidine kinase/HSP90-like ATPase" evidence="2">
    <location>
        <begin position="316"/>
        <end position="423"/>
    </location>
</feature>
<feature type="transmembrane region" description="Helical" evidence="1">
    <location>
        <begin position="172"/>
        <end position="193"/>
    </location>
</feature>
<dbReference type="SUPFAM" id="SSF55874">
    <property type="entry name" value="ATPase domain of HSP90 chaperone/DNA topoisomerase II/histidine kinase"/>
    <property type="match status" value="1"/>
</dbReference>
<dbReference type="Proteomes" id="UP000051638">
    <property type="component" value="Unassembled WGS sequence"/>
</dbReference>
<dbReference type="STRING" id="1423796.FC24_GL002068"/>
<dbReference type="EMBL" id="AYYI01000064">
    <property type="protein sequence ID" value="KRM95667.1"/>
    <property type="molecule type" value="Genomic_DNA"/>
</dbReference>
<reference evidence="3 4" key="1">
    <citation type="journal article" date="2015" name="Genome Announc.">
        <title>Expanding the biotechnology potential of lactobacilli through comparative genomics of 213 strains and associated genera.</title>
        <authorList>
            <person name="Sun Z."/>
            <person name="Harris H.M."/>
            <person name="McCann A."/>
            <person name="Guo C."/>
            <person name="Argimon S."/>
            <person name="Zhang W."/>
            <person name="Yang X."/>
            <person name="Jeffery I.B."/>
            <person name="Cooney J.C."/>
            <person name="Kagawa T.F."/>
            <person name="Liu W."/>
            <person name="Song Y."/>
            <person name="Salvetti E."/>
            <person name="Wrobel A."/>
            <person name="Rasinkangas P."/>
            <person name="Parkhill J."/>
            <person name="Rea M.C."/>
            <person name="O'Sullivan O."/>
            <person name="Ritari J."/>
            <person name="Douillard F.P."/>
            <person name="Paul Ross R."/>
            <person name="Yang R."/>
            <person name="Briner A.E."/>
            <person name="Felis G.E."/>
            <person name="de Vos W.M."/>
            <person name="Barrangou R."/>
            <person name="Klaenhammer T.R."/>
            <person name="Caufield P.W."/>
            <person name="Cui Y."/>
            <person name="Zhang H."/>
            <person name="O'Toole P.W."/>
        </authorList>
    </citation>
    <scope>NUCLEOTIDE SEQUENCE [LARGE SCALE GENOMIC DNA]</scope>
    <source>
        <strain evidence="3 4">DSM 20253</strain>
    </source>
</reference>
<evidence type="ECO:0000313" key="4">
    <source>
        <dbReference type="Proteomes" id="UP000051638"/>
    </source>
</evidence>
<evidence type="ECO:0000256" key="1">
    <source>
        <dbReference type="SAM" id="Phobius"/>
    </source>
</evidence>
<name>A0A0R2D6R9_9LACO</name>
<dbReference type="GO" id="GO:0042802">
    <property type="term" value="F:identical protein binding"/>
    <property type="evidence" value="ECO:0007669"/>
    <property type="project" value="TreeGrafter"/>
</dbReference>
<evidence type="ECO:0000259" key="2">
    <source>
        <dbReference type="SMART" id="SM00387"/>
    </source>
</evidence>
<dbReference type="InterPro" id="IPR036890">
    <property type="entry name" value="HATPase_C_sf"/>
</dbReference>
<dbReference type="SMART" id="SM00387">
    <property type="entry name" value="HATPase_c"/>
    <property type="match status" value="1"/>
</dbReference>
<dbReference type="PANTHER" id="PTHR40448:SF1">
    <property type="entry name" value="TWO-COMPONENT SENSOR HISTIDINE KINASE"/>
    <property type="match status" value="1"/>
</dbReference>
<organism evidence="3 4">
    <name type="scientific">Loigolactobacillus rennini DSM 20253</name>
    <dbReference type="NCBI Taxonomy" id="1423796"/>
    <lineage>
        <taxon>Bacteria</taxon>
        <taxon>Bacillati</taxon>
        <taxon>Bacillota</taxon>
        <taxon>Bacilli</taxon>
        <taxon>Lactobacillales</taxon>
        <taxon>Lactobacillaceae</taxon>
        <taxon>Loigolactobacillus</taxon>
    </lineage>
</organism>
<accession>A0A0R2D6R9</accession>
<dbReference type="PANTHER" id="PTHR40448">
    <property type="entry name" value="TWO-COMPONENT SENSOR HISTIDINE KINASE"/>
    <property type="match status" value="1"/>
</dbReference>
<feature type="transmembrane region" description="Helical" evidence="1">
    <location>
        <begin position="69"/>
        <end position="91"/>
    </location>
</feature>
<dbReference type="Gene3D" id="3.30.565.10">
    <property type="entry name" value="Histidine kinase-like ATPase, C-terminal domain"/>
    <property type="match status" value="1"/>
</dbReference>
<feature type="transmembrane region" description="Helical" evidence="1">
    <location>
        <begin position="103"/>
        <end position="122"/>
    </location>
</feature>
<dbReference type="InterPro" id="IPR032834">
    <property type="entry name" value="NatK-like_C"/>
</dbReference>
<proteinExistence type="predicted"/>
<sequence length="424" mass="48846">MTLPTNILMLLFYSFLVQQRYRKLAYTVFSLLMAIVGIYIGDLIQLFFLAFFLSYQLIRRFKLASLKTLAFIFVLCCDMLLANLATLTANILSKQLPLTQGTLAIVINPFLYLIVILAYFQIKEKVIYFEQHNLSDPRLLKIVINFALIIFLSLQIIQFVADVLSIAVTFQWLIIIVTFFFIIATIVVMFYFIRSYQLVLKKQAEKQTYQNLLDYTDKLEDNYAQLRKFKHDYQNVLLSLDGYIQQSQQADLKAYYRQIVLQTGKEIKTDNMRFDGLEALKVPALQSLTYQKLVTARKYNITTFLEVRDPITAVPVDMVKLVRILGILLDNAIEATYRQDHGVIRIAYIKYNQAEIEVIIQNTIAEDQPLALNELFDAGYTSKGSGHGMGLTTVKQMVDAIPNMTLEVKVVAGQYRVMIDLVRM</sequence>
<keyword evidence="1" id="KW-1133">Transmembrane helix</keyword>
<dbReference type="Pfam" id="PF14501">
    <property type="entry name" value="HATPase_c_5"/>
    <property type="match status" value="1"/>
</dbReference>
<dbReference type="InterPro" id="IPR003594">
    <property type="entry name" value="HATPase_dom"/>
</dbReference>
<gene>
    <name evidence="3" type="ORF">FC24_GL002068</name>
</gene>
<feature type="transmembrane region" description="Helical" evidence="1">
    <location>
        <begin position="24"/>
        <end position="57"/>
    </location>
</feature>
<evidence type="ECO:0000313" key="3">
    <source>
        <dbReference type="EMBL" id="KRM95667.1"/>
    </source>
</evidence>